<feature type="compositionally biased region" description="Low complexity" evidence="1">
    <location>
        <begin position="119"/>
        <end position="131"/>
    </location>
</feature>
<evidence type="ECO:0000313" key="3">
    <source>
        <dbReference type="EMBL" id="CAB1413265.1"/>
    </source>
</evidence>
<accession>A0A9N7Y0P8</accession>
<protein>
    <recommendedName>
        <fullName evidence="5">Extensin-like</fullName>
    </recommendedName>
</protein>
<feature type="compositionally biased region" description="Low complexity" evidence="1">
    <location>
        <begin position="17"/>
        <end position="28"/>
    </location>
</feature>
<feature type="signal peptide" evidence="2">
    <location>
        <begin position="1"/>
        <end position="20"/>
    </location>
</feature>
<evidence type="ECO:0008006" key="5">
    <source>
        <dbReference type="Google" id="ProtNLM"/>
    </source>
</evidence>
<feature type="region of interest" description="Disordered" evidence="1">
    <location>
        <begin position="17"/>
        <end position="137"/>
    </location>
</feature>
<comment type="caution">
    <text evidence="3">The sequence shown here is derived from an EMBL/GenBank/DDBJ whole genome shotgun (WGS) entry which is preliminary data.</text>
</comment>
<evidence type="ECO:0000256" key="2">
    <source>
        <dbReference type="SAM" id="SignalP"/>
    </source>
</evidence>
<gene>
    <name evidence="3" type="ORF">PLEPLA_LOCUS965</name>
</gene>
<feature type="compositionally biased region" description="Basic and acidic residues" evidence="1">
    <location>
        <begin position="57"/>
        <end position="67"/>
    </location>
</feature>
<name>A0A9N7Y0P8_PLEPL</name>
<organism evidence="3 4">
    <name type="scientific">Pleuronectes platessa</name>
    <name type="common">European plaice</name>
    <dbReference type="NCBI Taxonomy" id="8262"/>
    <lineage>
        <taxon>Eukaryota</taxon>
        <taxon>Metazoa</taxon>
        <taxon>Chordata</taxon>
        <taxon>Craniata</taxon>
        <taxon>Vertebrata</taxon>
        <taxon>Euteleostomi</taxon>
        <taxon>Actinopterygii</taxon>
        <taxon>Neopterygii</taxon>
        <taxon>Teleostei</taxon>
        <taxon>Neoteleostei</taxon>
        <taxon>Acanthomorphata</taxon>
        <taxon>Carangaria</taxon>
        <taxon>Pleuronectiformes</taxon>
        <taxon>Pleuronectoidei</taxon>
        <taxon>Pleuronectidae</taxon>
        <taxon>Pleuronectes</taxon>
    </lineage>
</organism>
<feature type="region of interest" description="Disordered" evidence="1">
    <location>
        <begin position="200"/>
        <end position="226"/>
    </location>
</feature>
<dbReference type="Proteomes" id="UP001153269">
    <property type="component" value="Unassembled WGS sequence"/>
</dbReference>
<dbReference type="AlphaFoldDB" id="A0A9N7Y0P8"/>
<evidence type="ECO:0000256" key="1">
    <source>
        <dbReference type="SAM" id="MobiDB-lite"/>
    </source>
</evidence>
<dbReference type="EMBL" id="CADEAL010000047">
    <property type="protein sequence ID" value="CAB1413265.1"/>
    <property type="molecule type" value="Genomic_DNA"/>
</dbReference>
<keyword evidence="4" id="KW-1185">Reference proteome</keyword>
<evidence type="ECO:0000313" key="4">
    <source>
        <dbReference type="Proteomes" id="UP001153269"/>
    </source>
</evidence>
<proteinExistence type="predicted"/>
<sequence>MAPAFAFVFDLVHCAPPAAASLPSSTPSDLVDPSTDLSNVPSKDDPASDPPCSSIPRETKPSIDRHSARTPPPMTAAPRPPKKTQPNQTHRVPPPQKHTHSTAVTLPYKGRHKSPKPPSNTTQNQQQPQSKTISTKISDQYNNITNYLPTYPHHPPPFPHMRSYSSSERTRTFPPSITNNPTHLQPPIHRHTHHHPISNTLHGPNRHKRDPHCAISRPFQSDSQTH</sequence>
<reference evidence="3" key="1">
    <citation type="submission" date="2020-03" db="EMBL/GenBank/DDBJ databases">
        <authorList>
            <person name="Weist P."/>
        </authorList>
    </citation>
    <scope>NUCLEOTIDE SEQUENCE</scope>
</reference>
<feature type="compositionally biased region" description="Pro residues" evidence="1">
    <location>
        <begin position="70"/>
        <end position="79"/>
    </location>
</feature>
<feature type="chain" id="PRO_5040112679" description="Extensin-like" evidence="2">
    <location>
        <begin position="21"/>
        <end position="226"/>
    </location>
</feature>
<keyword evidence="2" id="KW-0732">Signal</keyword>